<name>A0A0F8DHH9_METMZ</name>
<reference evidence="6 7" key="1">
    <citation type="journal article" date="2015" name="ISME J.">
        <title>Genomic and phenotypic differentiation among Methanosarcina mazei populations from Columbia River sediment.</title>
        <authorList>
            <person name="Youngblut N.D."/>
            <person name="Wirth J.S."/>
            <person name="Henriksen J.R."/>
            <person name="Smith M."/>
            <person name="Simon H."/>
            <person name="Metcalf W.W."/>
            <person name="Whitaker R.J."/>
        </authorList>
    </citation>
    <scope>NUCLEOTIDE SEQUENCE [LARGE SCALE GENOMIC DNA]</scope>
    <source>
        <strain evidence="6 7">3.F.A.1A.1</strain>
    </source>
</reference>
<evidence type="ECO:0000313" key="6">
    <source>
        <dbReference type="EMBL" id="KKG27046.1"/>
    </source>
</evidence>
<feature type="transmembrane region" description="Helical" evidence="5">
    <location>
        <begin position="323"/>
        <end position="343"/>
    </location>
</feature>
<keyword evidence="2 5" id="KW-0812">Transmembrane</keyword>
<keyword evidence="3 5" id="KW-1133">Transmembrane helix</keyword>
<feature type="transmembrane region" description="Helical" evidence="5">
    <location>
        <begin position="145"/>
        <end position="165"/>
    </location>
</feature>
<feature type="transmembrane region" description="Helical" evidence="5">
    <location>
        <begin position="45"/>
        <end position="68"/>
    </location>
</feature>
<evidence type="ECO:0000256" key="1">
    <source>
        <dbReference type="ARBA" id="ARBA00004141"/>
    </source>
</evidence>
<feature type="transmembrane region" description="Helical" evidence="5">
    <location>
        <begin position="380"/>
        <end position="401"/>
    </location>
</feature>
<feature type="transmembrane region" description="Helical" evidence="5">
    <location>
        <begin position="80"/>
        <end position="103"/>
    </location>
</feature>
<dbReference type="PANTHER" id="PTHR43424:SF1">
    <property type="entry name" value="LOCUS PUTATIVE PROTEIN 1-RELATED"/>
    <property type="match status" value="1"/>
</dbReference>
<proteinExistence type="predicted"/>
<protein>
    <submittedName>
        <fullName evidence="6">Uncharacterized protein</fullName>
    </submittedName>
</protein>
<feature type="transmembrane region" description="Helical" evidence="5">
    <location>
        <begin position="355"/>
        <end position="374"/>
    </location>
</feature>
<dbReference type="GO" id="GO:0016020">
    <property type="term" value="C:membrane"/>
    <property type="evidence" value="ECO:0007669"/>
    <property type="project" value="UniProtKB-SubCell"/>
</dbReference>
<evidence type="ECO:0000256" key="5">
    <source>
        <dbReference type="SAM" id="Phobius"/>
    </source>
</evidence>
<evidence type="ECO:0000256" key="3">
    <source>
        <dbReference type="ARBA" id="ARBA00022989"/>
    </source>
</evidence>
<organism evidence="6 7">
    <name type="scientific">Methanosarcina mazei</name>
    <name type="common">Methanosarcina frisia</name>
    <dbReference type="NCBI Taxonomy" id="2209"/>
    <lineage>
        <taxon>Archaea</taxon>
        <taxon>Methanobacteriati</taxon>
        <taxon>Methanobacteriota</taxon>
        <taxon>Stenosarchaea group</taxon>
        <taxon>Methanomicrobia</taxon>
        <taxon>Methanosarcinales</taxon>
        <taxon>Methanosarcinaceae</taxon>
        <taxon>Methanosarcina</taxon>
    </lineage>
</organism>
<comment type="caution">
    <text evidence="6">The sequence shown here is derived from an EMBL/GenBank/DDBJ whole genome shotgun (WGS) entry which is preliminary data.</text>
</comment>
<dbReference type="RefSeq" id="WP_048044576.1">
    <property type="nucleotide sequence ID" value="NZ_JJPA01000244.1"/>
</dbReference>
<feature type="transmembrane region" description="Helical" evidence="5">
    <location>
        <begin position="441"/>
        <end position="459"/>
    </location>
</feature>
<feature type="transmembrane region" description="Helical" evidence="5">
    <location>
        <begin position="12"/>
        <end position="33"/>
    </location>
</feature>
<keyword evidence="4 5" id="KW-0472">Membrane</keyword>
<evidence type="ECO:0000256" key="2">
    <source>
        <dbReference type="ARBA" id="ARBA00022692"/>
    </source>
</evidence>
<sequence>MSTANKIFENTGFLLAGKAGTKLFSLIIVIYIARYLGNAGYGKYTFVFAFVSFFTLISEMGTHHILVREISRSPEIAKKLLGNAILISIILSFIAIFLAVFTINIMKYSEETEKLVLIASIGLLFGSLSNYGIMYEVNLNMKYPVFFGLLSRLFLLISVMLTVIYDMGITWIVIFTVISDSLPNVLMMIFSKNIILPEFKYDTNLCKFILKESLPLAMATLFIVIYYRIDVVMLSMLKGDADVGIYSAAYRLTDAFTFIPATFMVSLFPLMSKYHNESKDKLIFSYLKSFKFLFIIALPLAVGITLISDKIVILIYGNQFENSVQLLQILIWSTAIVFINYPLTQLLISTNKQKIFATSTAICAVLNIILNLILIPGYSYTGASVATVITQITNGLIILHFRPKELLLSQLFHEIRIPLFTATFMAIFILCSQYYLDLPCIIIMSIFLYFFFLYIFGGFDPEEKELFLKFKLSIKDNISVIMKRLTKS</sequence>
<dbReference type="InterPro" id="IPR002797">
    <property type="entry name" value="Polysacc_synth"/>
</dbReference>
<feature type="transmembrane region" description="Helical" evidence="5">
    <location>
        <begin position="292"/>
        <end position="317"/>
    </location>
</feature>
<evidence type="ECO:0000313" key="7">
    <source>
        <dbReference type="Proteomes" id="UP000034399"/>
    </source>
</evidence>
<gene>
    <name evidence="6" type="ORF">DU52_04910</name>
</gene>
<dbReference type="EMBL" id="JJPA01000244">
    <property type="protein sequence ID" value="KKG27046.1"/>
    <property type="molecule type" value="Genomic_DNA"/>
</dbReference>
<feature type="transmembrane region" description="Helical" evidence="5">
    <location>
        <begin position="249"/>
        <end position="271"/>
    </location>
</feature>
<accession>A0A0F8DHH9</accession>
<feature type="transmembrane region" description="Helical" evidence="5">
    <location>
        <begin position="171"/>
        <end position="196"/>
    </location>
</feature>
<dbReference type="Proteomes" id="UP000034399">
    <property type="component" value="Unassembled WGS sequence"/>
</dbReference>
<evidence type="ECO:0000256" key="4">
    <source>
        <dbReference type="ARBA" id="ARBA00023136"/>
    </source>
</evidence>
<dbReference type="PATRIC" id="fig|2209.61.peg.1092"/>
<dbReference type="CDD" id="cd13128">
    <property type="entry name" value="MATE_Wzx_like"/>
    <property type="match status" value="1"/>
</dbReference>
<feature type="transmembrane region" description="Helical" evidence="5">
    <location>
        <begin position="115"/>
        <end position="133"/>
    </location>
</feature>
<dbReference type="Pfam" id="PF01943">
    <property type="entry name" value="Polysacc_synt"/>
    <property type="match status" value="1"/>
</dbReference>
<feature type="transmembrane region" description="Helical" evidence="5">
    <location>
        <begin position="417"/>
        <end position="435"/>
    </location>
</feature>
<feature type="transmembrane region" description="Helical" evidence="5">
    <location>
        <begin position="208"/>
        <end position="229"/>
    </location>
</feature>
<dbReference type="PANTHER" id="PTHR43424">
    <property type="entry name" value="LOCUS PUTATIVE PROTEIN 1-RELATED"/>
    <property type="match status" value="1"/>
</dbReference>
<dbReference type="InterPro" id="IPR052556">
    <property type="entry name" value="PolySynth_Transporter"/>
</dbReference>
<comment type="subcellular location">
    <subcellularLocation>
        <location evidence="1">Membrane</location>
        <topology evidence="1">Multi-pass membrane protein</topology>
    </subcellularLocation>
</comment>
<dbReference type="AlphaFoldDB" id="A0A0F8DHH9"/>